<feature type="non-terminal residue" evidence="1">
    <location>
        <position position="1"/>
    </location>
</feature>
<proteinExistence type="predicted"/>
<keyword evidence="2" id="KW-1185">Reference proteome</keyword>
<protein>
    <submittedName>
        <fullName evidence="1">Uncharacterized protein</fullName>
    </submittedName>
</protein>
<evidence type="ECO:0000313" key="1">
    <source>
        <dbReference type="EMBL" id="CRK30605.1"/>
    </source>
</evidence>
<sequence>EVPEAGPSCR</sequence>
<gene>
    <name evidence="1" type="ORF">BN1708_018501</name>
</gene>
<evidence type="ECO:0000313" key="2">
    <source>
        <dbReference type="Proteomes" id="UP000044602"/>
    </source>
</evidence>
<reference evidence="1 2" key="1">
    <citation type="submission" date="2015-05" db="EMBL/GenBank/DDBJ databases">
        <authorList>
            <person name="Wang D.B."/>
            <person name="Wang M."/>
        </authorList>
    </citation>
    <scope>NUCLEOTIDE SEQUENCE [LARGE SCALE GENOMIC DNA]</scope>
    <source>
        <strain evidence="1">VL1</strain>
    </source>
</reference>
<accession>A0A0G4M9G6</accession>
<dbReference type="EMBL" id="CVQH01021425">
    <property type="protein sequence ID" value="CRK30605.1"/>
    <property type="molecule type" value="Genomic_DNA"/>
</dbReference>
<name>A0A0G4M9G6_VERLO</name>
<dbReference type="Proteomes" id="UP000044602">
    <property type="component" value="Unassembled WGS sequence"/>
</dbReference>
<organism evidence="1 2">
    <name type="scientific">Verticillium longisporum</name>
    <name type="common">Verticillium dahliae var. longisporum</name>
    <dbReference type="NCBI Taxonomy" id="100787"/>
    <lineage>
        <taxon>Eukaryota</taxon>
        <taxon>Fungi</taxon>
        <taxon>Dikarya</taxon>
        <taxon>Ascomycota</taxon>
        <taxon>Pezizomycotina</taxon>
        <taxon>Sordariomycetes</taxon>
        <taxon>Hypocreomycetidae</taxon>
        <taxon>Glomerellales</taxon>
        <taxon>Plectosphaerellaceae</taxon>
        <taxon>Verticillium</taxon>
    </lineage>
</organism>